<evidence type="ECO:0000313" key="1">
    <source>
        <dbReference type="EMBL" id="ETW91617.1"/>
    </source>
</evidence>
<gene>
    <name evidence="1" type="ORF">X841_01605</name>
</gene>
<dbReference type="HOGENOM" id="CLU_182360_0_0_9"/>
<comment type="caution">
    <text evidence="1">The sequence shown here is derived from an EMBL/GenBank/DDBJ whole genome shotgun (WGS) entry which is preliminary data.</text>
</comment>
<sequence length="66" mass="7608">MRAADDAYVANHPRLIDDLKNYLQSNGANAGNRDQLTRQYCMETYLPNSIKKSKSISSIDRRNKYL</sequence>
<reference evidence="2" key="1">
    <citation type="submission" date="2013-12" db="EMBL/GenBank/DDBJ databases">
        <title>Genome sequences of Streptococcus thermophilus strains MTH17CL396 and M17PTZA496 isolated from Fontina cheese in Valle d'Aosta region (Italy).</title>
        <authorList>
            <person name="Treu L."/>
            <person name="Giacomini A."/>
            <person name="Corich V."/>
            <person name="Vendramin V."/>
            <person name="Bovo B."/>
        </authorList>
    </citation>
    <scope>NUCLEOTIDE SEQUENCE [LARGE SCALE GENOMIC DNA]</scope>
    <source>
        <strain evidence="2">M17PTZA496</strain>
    </source>
</reference>
<organism evidence="1 2">
    <name type="scientific">Streptococcus thermophilus M17PTZA496</name>
    <dbReference type="NCBI Taxonomy" id="1433289"/>
    <lineage>
        <taxon>Bacteria</taxon>
        <taxon>Bacillati</taxon>
        <taxon>Bacillota</taxon>
        <taxon>Bacilli</taxon>
        <taxon>Lactobacillales</taxon>
        <taxon>Streptococcaceae</taxon>
        <taxon>Streptococcus</taxon>
    </lineage>
</organism>
<dbReference type="EMBL" id="AZJT01000012">
    <property type="protein sequence ID" value="ETW91617.1"/>
    <property type="molecule type" value="Genomic_DNA"/>
</dbReference>
<dbReference type="PATRIC" id="fig|1433289.7.peg.298"/>
<dbReference type="Proteomes" id="UP000024559">
    <property type="component" value="Chromosome"/>
</dbReference>
<proteinExistence type="predicted"/>
<protein>
    <submittedName>
        <fullName evidence="1">Uncharacterized protein</fullName>
    </submittedName>
</protein>
<name>A0A0E2Q600_STRTR</name>
<accession>A0A0E2Q600</accession>
<dbReference type="AlphaFoldDB" id="A0A0E2Q600"/>
<evidence type="ECO:0000313" key="2">
    <source>
        <dbReference type="Proteomes" id="UP000024559"/>
    </source>
</evidence>